<dbReference type="SUPFAM" id="SSF53850">
    <property type="entry name" value="Periplasmic binding protein-like II"/>
    <property type="match status" value="1"/>
</dbReference>
<name>A0ABV7VBU6_9PROT</name>
<dbReference type="Proteomes" id="UP001595711">
    <property type="component" value="Unassembled WGS sequence"/>
</dbReference>
<evidence type="ECO:0000256" key="6">
    <source>
        <dbReference type="ARBA" id="ARBA00023139"/>
    </source>
</evidence>
<accession>A0ABV7VBU6</accession>
<sequence length="455" mass="51050">MRKLLGLLLAGTVFAAVPQAMAQEKLTLWFNKGFYPAEDEALNKVIAGFEKKTGVKIELSLFGVEDIITKSVSAVEAKTPPDGAFGWTYDFRTAGKWAYEGKLEDVSDIITPVKDKFLDGVLNSANLEGPGGTRSYYAIPIYQQTMHAHYWADMLAEAGYKEADIPTDWHGFWGFWCDKVQPALRKKGMRVYGIGQPSSVEASDTFFSFLSFVNAYDASPVDKNGKLLINDPKVKAGMVNALKDYTGTLIKGCTPPGSLAWKDVDNNVAFQNKTTVMTHNATISIVAKYIDDMNKAKTEEEKAVAKKNYYELAKTISWPKKPDGKPLPNLVSTKIAVVFADAPNKKRAKEFFAYLLQPENLTPYTEGSLGRWFPVMKESAERPFWTTEDPHRKIVYQQFVKQPTVPFQFVYNYKFTTVNAENVWGRAISRVVQDKLTPEQAVDEMFARIKQLVEG</sequence>
<keyword evidence="3" id="KW-1003">Cell membrane</keyword>
<evidence type="ECO:0000256" key="7">
    <source>
        <dbReference type="ARBA" id="ARBA00023288"/>
    </source>
</evidence>
<dbReference type="PANTHER" id="PTHR43649">
    <property type="entry name" value="ARABINOSE-BINDING PROTEIN-RELATED"/>
    <property type="match status" value="1"/>
</dbReference>
<evidence type="ECO:0000256" key="1">
    <source>
        <dbReference type="ARBA" id="ARBA00004418"/>
    </source>
</evidence>
<dbReference type="InterPro" id="IPR050490">
    <property type="entry name" value="Bact_solute-bd_prot1"/>
</dbReference>
<keyword evidence="7" id="KW-0449">Lipoprotein</keyword>
<dbReference type="InterPro" id="IPR006059">
    <property type="entry name" value="SBP"/>
</dbReference>
<evidence type="ECO:0000256" key="2">
    <source>
        <dbReference type="ARBA" id="ARBA00008520"/>
    </source>
</evidence>
<evidence type="ECO:0000313" key="10">
    <source>
        <dbReference type="Proteomes" id="UP001595711"/>
    </source>
</evidence>
<keyword evidence="5" id="KW-0472">Membrane</keyword>
<evidence type="ECO:0000313" key="9">
    <source>
        <dbReference type="EMBL" id="MFC3674437.1"/>
    </source>
</evidence>
<evidence type="ECO:0000256" key="4">
    <source>
        <dbReference type="ARBA" id="ARBA00022729"/>
    </source>
</evidence>
<dbReference type="EMBL" id="JBHRYJ010000001">
    <property type="protein sequence ID" value="MFC3674437.1"/>
    <property type="molecule type" value="Genomic_DNA"/>
</dbReference>
<evidence type="ECO:0000256" key="3">
    <source>
        <dbReference type="ARBA" id="ARBA00022475"/>
    </source>
</evidence>
<evidence type="ECO:0000256" key="5">
    <source>
        <dbReference type="ARBA" id="ARBA00023136"/>
    </source>
</evidence>
<comment type="subcellular location">
    <subcellularLocation>
        <location evidence="1">Periplasm</location>
    </subcellularLocation>
</comment>
<reference evidence="10" key="1">
    <citation type="journal article" date="2019" name="Int. J. Syst. Evol. Microbiol.">
        <title>The Global Catalogue of Microorganisms (GCM) 10K type strain sequencing project: providing services to taxonomists for standard genome sequencing and annotation.</title>
        <authorList>
            <consortium name="The Broad Institute Genomics Platform"/>
            <consortium name="The Broad Institute Genome Sequencing Center for Infectious Disease"/>
            <person name="Wu L."/>
            <person name="Ma J."/>
        </authorList>
    </citation>
    <scope>NUCLEOTIDE SEQUENCE [LARGE SCALE GENOMIC DNA]</scope>
    <source>
        <strain evidence="10">KCTC 42182</strain>
    </source>
</reference>
<comment type="similarity">
    <text evidence="2">Belongs to the bacterial solute-binding protein 1 family.</text>
</comment>
<dbReference type="PANTHER" id="PTHR43649:SF33">
    <property type="entry name" value="POLYGALACTURONAN_RHAMNOGALACTURONAN-BINDING PROTEIN YTCQ"/>
    <property type="match status" value="1"/>
</dbReference>
<protein>
    <submittedName>
        <fullName evidence="9">ABC transporter substrate-binding protein</fullName>
    </submittedName>
</protein>
<dbReference type="RefSeq" id="WP_379721408.1">
    <property type="nucleotide sequence ID" value="NZ_JBHRYJ010000001.1"/>
</dbReference>
<feature type="signal peptide" evidence="8">
    <location>
        <begin position="1"/>
        <end position="22"/>
    </location>
</feature>
<comment type="caution">
    <text evidence="9">The sequence shown here is derived from an EMBL/GenBank/DDBJ whole genome shotgun (WGS) entry which is preliminary data.</text>
</comment>
<dbReference type="Pfam" id="PF13416">
    <property type="entry name" value="SBP_bac_8"/>
    <property type="match status" value="1"/>
</dbReference>
<dbReference type="Gene3D" id="3.40.190.10">
    <property type="entry name" value="Periplasmic binding protein-like II"/>
    <property type="match status" value="1"/>
</dbReference>
<feature type="chain" id="PRO_5045101766" evidence="8">
    <location>
        <begin position="23"/>
        <end position="455"/>
    </location>
</feature>
<proteinExistence type="inferred from homology"/>
<organism evidence="9 10">
    <name type="scientific">Ferrovibrio xuzhouensis</name>
    <dbReference type="NCBI Taxonomy" id="1576914"/>
    <lineage>
        <taxon>Bacteria</taxon>
        <taxon>Pseudomonadati</taxon>
        <taxon>Pseudomonadota</taxon>
        <taxon>Alphaproteobacteria</taxon>
        <taxon>Rhodospirillales</taxon>
        <taxon>Rhodospirillaceae</taxon>
        <taxon>Ferrovibrio</taxon>
    </lineage>
</organism>
<gene>
    <name evidence="9" type="ORF">ACFOOQ_02715</name>
</gene>
<evidence type="ECO:0000256" key="8">
    <source>
        <dbReference type="SAM" id="SignalP"/>
    </source>
</evidence>
<keyword evidence="6" id="KW-0564">Palmitate</keyword>
<keyword evidence="10" id="KW-1185">Reference proteome</keyword>
<keyword evidence="4 8" id="KW-0732">Signal</keyword>